<evidence type="ECO:0000313" key="1">
    <source>
        <dbReference type="EMBL" id="TFK59560.1"/>
    </source>
</evidence>
<evidence type="ECO:0000313" key="2">
    <source>
        <dbReference type="Proteomes" id="UP000308600"/>
    </source>
</evidence>
<dbReference type="EMBL" id="ML208944">
    <property type="protein sequence ID" value="TFK59560.1"/>
    <property type="molecule type" value="Genomic_DNA"/>
</dbReference>
<dbReference type="Proteomes" id="UP000308600">
    <property type="component" value="Unassembled WGS sequence"/>
</dbReference>
<name>A0ACD3A1H4_9AGAR</name>
<sequence length="154" mass="17504">MNAEFESLHQRSHFSVVCGTPTLSEPKARSQSEIVSTCPANRATKYLLVQSLVLDRTTTGRHSGSMGNFLFRIGINERDNIIGVTTHPFSLLRFCRLLWLARGRLAPLVIWKSGGYLTTMTCSWHIHDRFCMAFILGEMSNEVGTRRRLWSSQE</sequence>
<accession>A0ACD3A1H4</accession>
<reference evidence="1 2" key="1">
    <citation type="journal article" date="2019" name="Nat. Ecol. Evol.">
        <title>Megaphylogeny resolves global patterns of mushroom evolution.</title>
        <authorList>
            <person name="Varga T."/>
            <person name="Krizsan K."/>
            <person name="Foldi C."/>
            <person name="Dima B."/>
            <person name="Sanchez-Garcia M."/>
            <person name="Sanchez-Ramirez S."/>
            <person name="Szollosi G.J."/>
            <person name="Szarkandi J.G."/>
            <person name="Papp V."/>
            <person name="Albert L."/>
            <person name="Andreopoulos W."/>
            <person name="Angelini C."/>
            <person name="Antonin V."/>
            <person name="Barry K.W."/>
            <person name="Bougher N.L."/>
            <person name="Buchanan P."/>
            <person name="Buyck B."/>
            <person name="Bense V."/>
            <person name="Catcheside P."/>
            <person name="Chovatia M."/>
            <person name="Cooper J."/>
            <person name="Damon W."/>
            <person name="Desjardin D."/>
            <person name="Finy P."/>
            <person name="Geml J."/>
            <person name="Haridas S."/>
            <person name="Hughes K."/>
            <person name="Justo A."/>
            <person name="Karasinski D."/>
            <person name="Kautmanova I."/>
            <person name="Kiss B."/>
            <person name="Kocsube S."/>
            <person name="Kotiranta H."/>
            <person name="LaButti K.M."/>
            <person name="Lechner B.E."/>
            <person name="Liimatainen K."/>
            <person name="Lipzen A."/>
            <person name="Lukacs Z."/>
            <person name="Mihaltcheva S."/>
            <person name="Morgado L.N."/>
            <person name="Niskanen T."/>
            <person name="Noordeloos M.E."/>
            <person name="Ohm R.A."/>
            <person name="Ortiz-Santana B."/>
            <person name="Ovrebo C."/>
            <person name="Racz N."/>
            <person name="Riley R."/>
            <person name="Savchenko A."/>
            <person name="Shiryaev A."/>
            <person name="Soop K."/>
            <person name="Spirin V."/>
            <person name="Szebenyi C."/>
            <person name="Tomsovsky M."/>
            <person name="Tulloss R.E."/>
            <person name="Uehling J."/>
            <person name="Grigoriev I.V."/>
            <person name="Vagvolgyi C."/>
            <person name="Papp T."/>
            <person name="Martin F.M."/>
            <person name="Miettinen O."/>
            <person name="Hibbett D.S."/>
            <person name="Nagy L.G."/>
        </authorList>
    </citation>
    <scope>NUCLEOTIDE SEQUENCE [LARGE SCALE GENOMIC DNA]</scope>
    <source>
        <strain evidence="1 2">NL-1719</strain>
    </source>
</reference>
<protein>
    <submittedName>
        <fullName evidence="1">Uncharacterized protein</fullName>
    </submittedName>
</protein>
<gene>
    <name evidence="1" type="ORF">BDN72DRAFT_594342</name>
</gene>
<proteinExistence type="predicted"/>
<organism evidence="1 2">
    <name type="scientific">Pluteus cervinus</name>
    <dbReference type="NCBI Taxonomy" id="181527"/>
    <lineage>
        <taxon>Eukaryota</taxon>
        <taxon>Fungi</taxon>
        <taxon>Dikarya</taxon>
        <taxon>Basidiomycota</taxon>
        <taxon>Agaricomycotina</taxon>
        <taxon>Agaricomycetes</taxon>
        <taxon>Agaricomycetidae</taxon>
        <taxon>Agaricales</taxon>
        <taxon>Pluteineae</taxon>
        <taxon>Pluteaceae</taxon>
        <taxon>Pluteus</taxon>
    </lineage>
</organism>
<keyword evidence="2" id="KW-1185">Reference proteome</keyword>